<accession>A0A540MWS6</accession>
<dbReference type="STRING" id="106549.A0A540MWS6"/>
<dbReference type="PANTHER" id="PTHR24121">
    <property type="entry name" value="NO MECHANORECEPTOR POTENTIAL C, ISOFORM D-RELATED"/>
    <property type="match status" value="1"/>
</dbReference>
<protein>
    <submittedName>
        <fullName evidence="3">Uncharacterized protein</fullName>
    </submittedName>
</protein>
<dbReference type="Gene3D" id="1.25.40.20">
    <property type="entry name" value="Ankyrin repeat-containing domain"/>
    <property type="match status" value="1"/>
</dbReference>
<feature type="compositionally biased region" description="Polar residues" evidence="2">
    <location>
        <begin position="40"/>
        <end position="49"/>
    </location>
</feature>
<dbReference type="Proteomes" id="UP000315295">
    <property type="component" value="Unassembled WGS sequence"/>
</dbReference>
<dbReference type="EMBL" id="VIEB01000159">
    <property type="protein sequence ID" value="TQE03227.1"/>
    <property type="molecule type" value="Genomic_DNA"/>
</dbReference>
<dbReference type="PROSITE" id="PS50297">
    <property type="entry name" value="ANK_REP_REGION"/>
    <property type="match status" value="2"/>
</dbReference>
<dbReference type="SMART" id="SM00248">
    <property type="entry name" value="ANK"/>
    <property type="match status" value="2"/>
</dbReference>
<dbReference type="SUPFAM" id="SSF48403">
    <property type="entry name" value="Ankyrin repeat"/>
    <property type="match status" value="1"/>
</dbReference>
<keyword evidence="1" id="KW-0040">ANK repeat</keyword>
<reference evidence="3 4" key="1">
    <citation type="journal article" date="2019" name="G3 (Bethesda)">
        <title>Sequencing of a Wild Apple (Malus baccata) Genome Unravels the Differences Between Cultivated and Wild Apple Species Regarding Disease Resistance and Cold Tolerance.</title>
        <authorList>
            <person name="Chen X."/>
        </authorList>
    </citation>
    <scope>NUCLEOTIDE SEQUENCE [LARGE SCALE GENOMIC DNA]</scope>
    <source>
        <strain evidence="4">cv. Shandingzi</strain>
        <tissue evidence="3">Leaves</tissue>
    </source>
</reference>
<dbReference type="PROSITE" id="PS50088">
    <property type="entry name" value="ANK_REPEAT"/>
    <property type="match status" value="2"/>
</dbReference>
<gene>
    <name evidence="3" type="ORF">C1H46_011128</name>
</gene>
<organism evidence="3 4">
    <name type="scientific">Malus baccata</name>
    <name type="common">Siberian crab apple</name>
    <name type="synonym">Pyrus baccata</name>
    <dbReference type="NCBI Taxonomy" id="106549"/>
    <lineage>
        <taxon>Eukaryota</taxon>
        <taxon>Viridiplantae</taxon>
        <taxon>Streptophyta</taxon>
        <taxon>Embryophyta</taxon>
        <taxon>Tracheophyta</taxon>
        <taxon>Spermatophyta</taxon>
        <taxon>Magnoliopsida</taxon>
        <taxon>eudicotyledons</taxon>
        <taxon>Gunneridae</taxon>
        <taxon>Pentapetalae</taxon>
        <taxon>rosids</taxon>
        <taxon>fabids</taxon>
        <taxon>Rosales</taxon>
        <taxon>Rosaceae</taxon>
        <taxon>Amygdaloideae</taxon>
        <taxon>Maleae</taxon>
        <taxon>Malus</taxon>
    </lineage>
</organism>
<evidence type="ECO:0000313" key="3">
    <source>
        <dbReference type="EMBL" id="TQE03227.1"/>
    </source>
</evidence>
<proteinExistence type="predicted"/>
<feature type="repeat" description="ANK" evidence="1">
    <location>
        <begin position="125"/>
        <end position="145"/>
    </location>
</feature>
<keyword evidence="4" id="KW-1185">Reference proteome</keyword>
<name>A0A540MWS6_MALBA</name>
<comment type="caution">
    <text evidence="3">The sequence shown here is derived from an EMBL/GenBank/DDBJ whole genome shotgun (WGS) entry which is preliminary data.</text>
</comment>
<dbReference type="PANTHER" id="PTHR24121:SF21">
    <property type="entry name" value="ANKYRIN REPEAT FAMILY PROTEIN"/>
    <property type="match status" value="1"/>
</dbReference>
<feature type="region of interest" description="Disordered" evidence="2">
    <location>
        <begin position="1"/>
        <end position="65"/>
    </location>
</feature>
<feature type="repeat" description="ANK" evidence="1">
    <location>
        <begin position="159"/>
        <end position="180"/>
    </location>
</feature>
<dbReference type="InterPro" id="IPR036770">
    <property type="entry name" value="Ankyrin_rpt-contain_sf"/>
</dbReference>
<dbReference type="Pfam" id="PF12796">
    <property type="entry name" value="Ank_2"/>
    <property type="match status" value="1"/>
</dbReference>
<dbReference type="AlphaFoldDB" id="A0A540MWS6"/>
<evidence type="ECO:0000256" key="1">
    <source>
        <dbReference type="PROSITE-ProRule" id="PRU00023"/>
    </source>
</evidence>
<evidence type="ECO:0000313" key="4">
    <source>
        <dbReference type="Proteomes" id="UP000315295"/>
    </source>
</evidence>
<sequence length="216" mass="23668">MAASSLGQGETAMEDVGRSSRQDQITGEGKGEIAIAMEDVSQSSRQYDQITGEGAHENTAGDTKAGDARMDPILYRYATMSNSGVIYLCQEFIRDMRTRYFAGATGIPHQIELLVRSSENKVSTRGNTMLHLAANTGHVQLIELITRTFPGLVRKRNHDGELPLHVAASAGHLSAVRKLVACTEGGKAFFCITNYSINNFHFCFFALQIIQLIILK</sequence>
<evidence type="ECO:0000256" key="2">
    <source>
        <dbReference type="SAM" id="MobiDB-lite"/>
    </source>
</evidence>
<dbReference type="InterPro" id="IPR002110">
    <property type="entry name" value="Ankyrin_rpt"/>
</dbReference>